<keyword evidence="4 6" id="KW-0862">Zinc</keyword>
<dbReference type="PROSITE" id="PS51747">
    <property type="entry name" value="CYT_DCMP_DEAMINASES_2"/>
    <property type="match status" value="1"/>
</dbReference>
<dbReference type="Gene3D" id="3.40.140.10">
    <property type="entry name" value="Cytidine Deaminase, domain 2"/>
    <property type="match status" value="1"/>
</dbReference>
<dbReference type="GO" id="GO:0052717">
    <property type="term" value="F:tRNA-specific adenosine-34 deaminase activity"/>
    <property type="evidence" value="ECO:0007669"/>
    <property type="project" value="UniProtKB-EC"/>
</dbReference>
<feature type="binding site" evidence="6">
    <location>
        <position position="57"/>
    </location>
    <ligand>
        <name>Zn(2+)</name>
        <dbReference type="ChEBI" id="CHEBI:29105"/>
        <note>catalytic</note>
    </ligand>
</feature>
<evidence type="ECO:0000256" key="1">
    <source>
        <dbReference type="ARBA" id="ARBA00022694"/>
    </source>
</evidence>
<dbReference type="EMBL" id="JBHUNE010000003">
    <property type="protein sequence ID" value="MFD2757705.1"/>
    <property type="molecule type" value="Genomic_DNA"/>
</dbReference>
<evidence type="ECO:0000256" key="4">
    <source>
        <dbReference type="ARBA" id="ARBA00022833"/>
    </source>
</evidence>
<comment type="similarity">
    <text evidence="6">Belongs to the cytidine and deoxycytidylate deaminase family.</text>
</comment>
<evidence type="ECO:0000256" key="6">
    <source>
        <dbReference type="HAMAP-Rule" id="MF_00972"/>
    </source>
</evidence>
<comment type="catalytic activity">
    <reaction evidence="5 6">
        <text>adenosine(34) in tRNA + H2O + H(+) = inosine(34) in tRNA + NH4(+)</text>
        <dbReference type="Rhea" id="RHEA:43168"/>
        <dbReference type="Rhea" id="RHEA-COMP:10373"/>
        <dbReference type="Rhea" id="RHEA-COMP:10374"/>
        <dbReference type="ChEBI" id="CHEBI:15377"/>
        <dbReference type="ChEBI" id="CHEBI:15378"/>
        <dbReference type="ChEBI" id="CHEBI:28938"/>
        <dbReference type="ChEBI" id="CHEBI:74411"/>
        <dbReference type="ChEBI" id="CHEBI:82852"/>
        <dbReference type="EC" id="3.5.4.33"/>
    </reaction>
</comment>
<dbReference type="InterPro" id="IPR016193">
    <property type="entry name" value="Cytidine_deaminase-like"/>
</dbReference>
<keyword evidence="9" id="KW-1185">Reference proteome</keyword>
<dbReference type="InterPro" id="IPR002125">
    <property type="entry name" value="CMP_dCMP_dom"/>
</dbReference>
<protein>
    <recommendedName>
        <fullName evidence="6">tRNA-specific adenosine deaminase</fullName>
        <ecNumber evidence="6">3.5.4.33</ecNumber>
    </recommendedName>
</protein>
<sequence length="152" mass="16235">MRVPEEYERAMRIALVEAHAARETGDVPIGAVVLDATGRIRGRGRNRREAEHDPTGHAEIVALRQAARELGTSRLDGATLVTTLEPCVMCAGAALTARVARVVFGAWDAKAGAAGSVYDLLRDGRLPIRTEVVGSVLEAECAAPLTDFFADR</sequence>
<accession>A0ABW5UZD3</accession>
<proteinExistence type="inferred from homology"/>
<dbReference type="CDD" id="cd01285">
    <property type="entry name" value="nucleoside_deaminase"/>
    <property type="match status" value="1"/>
</dbReference>
<keyword evidence="3 6" id="KW-0378">Hydrolase</keyword>
<organism evidence="8 9">
    <name type="scientific">Gulosibacter faecalis</name>
    <dbReference type="NCBI Taxonomy" id="272240"/>
    <lineage>
        <taxon>Bacteria</taxon>
        <taxon>Bacillati</taxon>
        <taxon>Actinomycetota</taxon>
        <taxon>Actinomycetes</taxon>
        <taxon>Micrococcales</taxon>
        <taxon>Microbacteriaceae</taxon>
        <taxon>Gulosibacter</taxon>
    </lineage>
</organism>
<evidence type="ECO:0000256" key="5">
    <source>
        <dbReference type="ARBA" id="ARBA00048045"/>
    </source>
</evidence>
<keyword evidence="1 6" id="KW-0819">tRNA processing</keyword>
<dbReference type="HAMAP" id="MF_00972">
    <property type="entry name" value="tRNA_aden_deaminase"/>
    <property type="match status" value="1"/>
</dbReference>
<keyword evidence="2 6" id="KW-0479">Metal-binding</keyword>
<evidence type="ECO:0000313" key="8">
    <source>
        <dbReference type="EMBL" id="MFD2757705.1"/>
    </source>
</evidence>
<comment type="caution">
    <text evidence="8">The sequence shown here is derived from an EMBL/GenBank/DDBJ whole genome shotgun (WGS) entry which is preliminary data.</text>
</comment>
<name>A0ABW5UZD3_9MICO</name>
<feature type="active site" description="Proton donor" evidence="6">
    <location>
        <position position="59"/>
    </location>
</feature>
<comment type="subunit">
    <text evidence="6">Homodimer.</text>
</comment>
<dbReference type="InterPro" id="IPR028883">
    <property type="entry name" value="tRNA_aden_deaminase"/>
</dbReference>
<comment type="function">
    <text evidence="6">Catalyzes the deamination of adenosine to inosine at the wobble position 34 of tRNA(Arg2).</text>
</comment>
<feature type="binding site" evidence="6">
    <location>
        <position position="87"/>
    </location>
    <ligand>
        <name>Zn(2+)</name>
        <dbReference type="ChEBI" id="CHEBI:29105"/>
        <note>catalytic</note>
    </ligand>
</feature>
<evidence type="ECO:0000256" key="2">
    <source>
        <dbReference type="ARBA" id="ARBA00022723"/>
    </source>
</evidence>
<comment type="cofactor">
    <cofactor evidence="6">
        <name>Zn(2+)</name>
        <dbReference type="ChEBI" id="CHEBI:29105"/>
    </cofactor>
    <text evidence="6">Binds 1 zinc ion per subunit.</text>
</comment>
<reference evidence="9" key="1">
    <citation type="journal article" date="2019" name="Int. J. Syst. Evol. Microbiol.">
        <title>The Global Catalogue of Microorganisms (GCM) 10K type strain sequencing project: providing services to taxonomists for standard genome sequencing and annotation.</title>
        <authorList>
            <consortium name="The Broad Institute Genomics Platform"/>
            <consortium name="The Broad Institute Genome Sequencing Center for Infectious Disease"/>
            <person name="Wu L."/>
            <person name="Ma J."/>
        </authorList>
    </citation>
    <scope>NUCLEOTIDE SEQUENCE [LARGE SCALE GENOMIC DNA]</scope>
    <source>
        <strain evidence="9">TISTR 1514</strain>
    </source>
</reference>
<dbReference type="EC" id="3.5.4.33" evidence="6"/>
<evidence type="ECO:0000259" key="7">
    <source>
        <dbReference type="PROSITE" id="PS51747"/>
    </source>
</evidence>
<gene>
    <name evidence="6" type="primary">tadA</name>
    <name evidence="8" type="ORF">ACFSW7_04845</name>
</gene>
<dbReference type="SUPFAM" id="SSF53927">
    <property type="entry name" value="Cytidine deaminase-like"/>
    <property type="match status" value="1"/>
</dbReference>
<feature type="binding site" evidence="6">
    <location>
        <position position="90"/>
    </location>
    <ligand>
        <name>Zn(2+)</name>
        <dbReference type="ChEBI" id="CHEBI:29105"/>
        <note>catalytic</note>
    </ligand>
</feature>
<feature type="domain" description="CMP/dCMP-type deaminase" evidence="7">
    <location>
        <begin position="5"/>
        <end position="128"/>
    </location>
</feature>
<evidence type="ECO:0000313" key="9">
    <source>
        <dbReference type="Proteomes" id="UP001597492"/>
    </source>
</evidence>
<dbReference type="Pfam" id="PF00383">
    <property type="entry name" value="dCMP_cyt_deam_1"/>
    <property type="match status" value="1"/>
</dbReference>
<dbReference type="RefSeq" id="WP_019618303.1">
    <property type="nucleotide sequence ID" value="NZ_JBHUNE010000003.1"/>
</dbReference>
<dbReference type="PANTHER" id="PTHR11079:SF202">
    <property type="entry name" value="TRNA-SPECIFIC ADENOSINE DEAMINASE"/>
    <property type="match status" value="1"/>
</dbReference>
<dbReference type="Proteomes" id="UP001597492">
    <property type="component" value="Unassembled WGS sequence"/>
</dbReference>
<dbReference type="PANTHER" id="PTHR11079">
    <property type="entry name" value="CYTOSINE DEAMINASE FAMILY MEMBER"/>
    <property type="match status" value="1"/>
</dbReference>
<evidence type="ECO:0000256" key="3">
    <source>
        <dbReference type="ARBA" id="ARBA00022801"/>
    </source>
</evidence>